<accession>A0A0Q3E7S2</accession>
<proteinExistence type="predicted"/>
<dbReference type="Gramene" id="KQJ83926">
    <property type="protein sequence ID" value="KQJ83926"/>
    <property type="gene ID" value="BRADI_5g17533v3"/>
</dbReference>
<name>A0A0Q3E7S2_BRADI</name>
<sequence length="142" mass="16194">MLHVTPLTCSHAACYAADMLLYPLERSSLVRAEANFCGLVDGGCGPQYTGRMTVLQVDTSYECPRRSLLMLNVLYQPVDHTLGFSGSAVRSSVSARRKLAQKDLCFWPSVPSLRWYSHFYTTSEATRVFFHCFHRFDYQSRH</sequence>
<dbReference type="AlphaFoldDB" id="A0A0Q3E7S2"/>
<dbReference type="EnsemblPlants" id="KQJ83926">
    <property type="protein sequence ID" value="KQJ83926"/>
    <property type="gene ID" value="BRADI_5g17533v3"/>
</dbReference>
<organism evidence="1">
    <name type="scientific">Brachypodium distachyon</name>
    <name type="common">Purple false brome</name>
    <name type="synonym">Trachynia distachya</name>
    <dbReference type="NCBI Taxonomy" id="15368"/>
    <lineage>
        <taxon>Eukaryota</taxon>
        <taxon>Viridiplantae</taxon>
        <taxon>Streptophyta</taxon>
        <taxon>Embryophyta</taxon>
        <taxon>Tracheophyta</taxon>
        <taxon>Spermatophyta</taxon>
        <taxon>Magnoliopsida</taxon>
        <taxon>Liliopsida</taxon>
        <taxon>Poales</taxon>
        <taxon>Poaceae</taxon>
        <taxon>BOP clade</taxon>
        <taxon>Pooideae</taxon>
        <taxon>Stipodae</taxon>
        <taxon>Brachypodieae</taxon>
        <taxon>Brachypodium</taxon>
    </lineage>
</organism>
<reference evidence="2" key="3">
    <citation type="submission" date="2018-08" db="UniProtKB">
        <authorList>
            <consortium name="EnsemblPlants"/>
        </authorList>
    </citation>
    <scope>IDENTIFICATION</scope>
    <source>
        <strain evidence="2">cv. Bd21</strain>
    </source>
</reference>
<keyword evidence="3" id="KW-1185">Reference proteome</keyword>
<evidence type="ECO:0000313" key="1">
    <source>
        <dbReference type="EMBL" id="KQJ83926.2"/>
    </source>
</evidence>
<protein>
    <submittedName>
        <fullName evidence="1 2">Uncharacterized protein</fullName>
    </submittedName>
</protein>
<gene>
    <name evidence="1" type="ORF">BRADI_5g17533v3</name>
</gene>
<evidence type="ECO:0000313" key="3">
    <source>
        <dbReference type="Proteomes" id="UP000008810"/>
    </source>
</evidence>
<dbReference type="EMBL" id="CM000884">
    <property type="protein sequence ID" value="KQJ83926.2"/>
    <property type="molecule type" value="Genomic_DNA"/>
</dbReference>
<reference evidence="1 2" key="1">
    <citation type="journal article" date="2010" name="Nature">
        <title>Genome sequencing and analysis of the model grass Brachypodium distachyon.</title>
        <authorList>
            <consortium name="International Brachypodium Initiative"/>
        </authorList>
    </citation>
    <scope>NUCLEOTIDE SEQUENCE [LARGE SCALE GENOMIC DNA]</scope>
    <source>
        <strain evidence="1 2">Bd21</strain>
    </source>
</reference>
<dbReference type="Proteomes" id="UP000008810">
    <property type="component" value="Chromosome 5"/>
</dbReference>
<evidence type="ECO:0000313" key="2">
    <source>
        <dbReference type="EnsemblPlants" id="KQJ83926"/>
    </source>
</evidence>
<dbReference type="InParanoid" id="A0A0Q3E7S2"/>
<reference evidence="1" key="2">
    <citation type="submission" date="2017-06" db="EMBL/GenBank/DDBJ databases">
        <title>WGS assembly of Brachypodium distachyon.</title>
        <authorList>
            <consortium name="The International Brachypodium Initiative"/>
            <person name="Lucas S."/>
            <person name="Harmon-Smith M."/>
            <person name="Lail K."/>
            <person name="Tice H."/>
            <person name="Grimwood J."/>
            <person name="Bruce D."/>
            <person name="Barry K."/>
            <person name="Shu S."/>
            <person name="Lindquist E."/>
            <person name="Wang M."/>
            <person name="Pitluck S."/>
            <person name="Vogel J.P."/>
            <person name="Garvin D.F."/>
            <person name="Mockler T.C."/>
            <person name="Schmutz J."/>
            <person name="Rokhsar D."/>
            <person name="Bevan M.W."/>
        </authorList>
    </citation>
    <scope>NUCLEOTIDE SEQUENCE</scope>
    <source>
        <strain evidence="1">Bd21</strain>
    </source>
</reference>